<name>A0A382CA44_9ZZZZ</name>
<reference evidence="2" key="1">
    <citation type="submission" date="2018-05" db="EMBL/GenBank/DDBJ databases">
        <authorList>
            <person name="Lanie J.A."/>
            <person name="Ng W.-L."/>
            <person name="Kazmierczak K.M."/>
            <person name="Andrzejewski T.M."/>
            <person name="Davidsen T.M."/>
            <person name="Wayne K.J."/>
            <person name="Tettelin H."/>
            <person name="Glass J.I."/>
            <person name="Rusch D."/>
            <person name="Podicherti R."/>
            <person name="Tsui H.-C.T."/>
            <person name="Winkler M.E."/>
        </authorList>
    </citation>
    <scope>NUCLEOTIDE SEQUENCE</scope>
</reference>
<feature type="domain" description="SF4 helicase" evidence="1">
    <location>
        <begin position="144"/>
        <end position="367"/>
    </location>
</feature>
<dbReference type="PANTHER" id="PTHR30153">
    <property type="entry name" value="REPLICATIVE DNA HELICASE DNAB"/>
    <property type="match status" value="1"/>
</dbReference>
<dbReference type="InterPro" id="IPR007694">
    <property type="entry name" value="DNA_helicase_DnaB-like_C"/>
</dbReference>
<evidence type="ECO:0000313" key="2">
    <source>
        <dbReference type="EMBL" id="SVB22571.1"/>
    </source>
</evidence>
<dbReference type="Gene3D" id="3.40.50.300">
    <property type="entry name" value="P-loop containing nucleotide triphosphate hydrolases"/>
    <property type="match status" value="1"/>
</dbReference>
<sequence>MQTISDILKSEYFDSDANKWLVGTIIGYFLEYKTSPTLDVMKVKIDEMDNEILQVSVVDNLKESWRNRESTDLKFVQEQTIEFCRNQVIKQAIMDSVDLLEVGQYDQIKKIVDEAMKAGSDRDLGHVYIEGIEERLTKSTRDTIATGWDPIDEVMDGGLGKGELGVVVAPAGIGKTWCLQSMGANSVKKELTVVHYTLELNQEYVGLRYDTIFSGTPTANIKFYKDEVKKKISQLKGHLLIKYFPTKSATVQTLSSHLKQIELQGIIPDLVLVDYADILRGIGTEKRHILENIYEDLRGLAGEYEVPIWTASQANRSSLEEEIIDASKVAEAYSKVMIADFVVSVSRKVEDKIANTSRFHVIKNRFGIDGVTFPASMNTNIGKIQIYESTTQSGQEVQGKMDNSQEYLRKQLSQKHQQFEKDMEGFE</sequence>
<dbReference type="GO" id="GO:0005524">
    <property type="term" value="F:ATP binding"/>
    <property type="evidence" value="ECO:0007669"/>
    <property type="project" value="InterPro"/>
</dbReference>
<dbReference type="AlphaFoldDB" id="A0A382CA44"/>
<dbReference type="EMBL" id="UINC01033377">
    <property type="protein sequence ID" value="SVB22571.1"/>
    <property type="molecule type" value="Genomic_DNA"/>
</dbReference>
<protein>
    <recommendedName>
        <fullName evidence="1">SF4 helicase domain-containing protein</fullName>
    </recommendedName>
</protein>
<evidence type="ECO:0000259" key="1">
    <source>
        <dbReference type="Pfam" id="PF03796"/>
    </source>
</evidence>
<dbReference type="SUPFAM" id="SSF52540">
    <property type="entry name" value="P-loop containing nucleoside triphosphate hydrolases"/>
    <property type="match status" value="1"/>
</dbReference>
<proteinExistence type="predicted"/>
<dbReference type="GO" id="GO:0003678">
    <property type="term" value="F:DNA helicase activity"/>
    <property type="evidence" value="ECO:0007669"/>
    <property type="project" value="InterPro"/>
</dbReference>
<organism evidence="2">
    <name type="scientific">marine metagenome</name>
    <dbReference type="NCBI Taxonomy" id="408172"/>
    <lineage>
        <taxon>unclassified sequences</taxon>
        <taxon>metagenomes</taxon>
        <taxon>ecological metagenomes</taxon>
    </lineage>
</organism>
<dbReference type="PANTHER" id="PTHR30153:SF2">
    <property type="entry name" value="REPLICATIVE DNA HELICASE"/>
    <property type="match status" value="1"/>
</dbReference>
<gene>
    <name evidence="2" type="ORF">METZ01_LOCUS175425</name>
</gene>
<dbReference type="Pfam" id="PF03796">
    <property type="entry name" value="DnaB_C"/>
    <property type="match status" value="1"/>
</dbReference>
<dbReference type="InterPro" id="IPR027417">
    <property type="entry name" value="P-loop_NTPase"/>
</dbReference>
<accession>A0A382CA44</accession>
<dbReference type="GO" id="GO:0005829">
    <property type="term" value="C:cytosol"/>
    <property type="evidence" value="ECO:0007669"/>
    <property type="project" value="TreeGrafter"/>
</dbReference>
<dbReference type="GO" id="GO:0006260">
    <property type="term" value="P:DNA replication"/>
    <property type="evidence" value="ECO:0007669"/>
    <property type="project" value="InterPro"/>
</dbReference>